<dbReference type="STRING" id="1302690.BUE76_05630"/>
<dbReference type="PANTHER" id="PTHR44366:SF1">
    <property type="entry name" value="UDP-N-ACETYLGLUCOSAMINE--PEPTIDE N-ACETYLGLUCOSAMINYLTRANSFERASE 110 KDA SUBUNIT"/>
    <property type="match status" value="1"/>
</dbReference>
<accession>A0A1M5IWD9</accession>
<dbReference type="RefSeq" id="WP_143157476.1">
    <property type="nucleotide sequence ID" value="NZ_FQUO01000026.1"/>
</dbReference>
<proteinExistence type="predicted"/>
<dbReference type="SMART" id="SM00028">
    <property type="entry name" value="TPR"/>
    <property type="match status" value="6"/>
</dbReference>
<keyword evidence="3" id="KW-1185">Reference proteome</keyword>
<dbReference type="InterPro" id="IPR037919">
    <property type="entry name" value="OGT"/>
</dbReference>
<gene>
    <name evidence="2" type="ORF">SAMN05444008_1266</name>
</gene>
<dbReference type="SUPFAM" id="SSF81901">
    <property type="entry name" value="HCP-like"/>
    <property type="match status" value="1"/>
</dbReference>
<dbReference type="Gene3D" id="1.25.40.10">
    <property type="entry name" value="Tetratricopeptide repeat domain"/>
    <property type="match status" value="3"/>
</dbReference>
<dbReference type="EMBL" id="FQUO01000026">
    <property type="protein sequence ID" value="SHG32455.1"/>
    <property type="molecule type" value="Genomic_DNA"/>
</dbReference>
<dbReference type="Proteomes" id="UP000184368">
    <property type="component" value="Unassembled WGS sequence"/>
</dbReference>
<dbReference type="Pfam" id="PF13432">
    <property type="entry name" value="TPR_16"/>
    <property type="match status" value="2"/>
</dbReference>
<dbReference type="InterPro" id="IPR019734">
    <property type="entry name" value="TPR_rpt"/>
</dbReference>
<sequence length="451" mass="50212">MRKKYFVLIAVLAVLLPALYFGGRNKKGFSTKLAQHYVLQERKGIAATWPEWNDTKQSAERLVRMVRENPDDQKSMLALASLYIQEGRASGNHDYYDGAALYHLEQVLEKNPANFEALTMKALIQLSKHHFAAALETSTKAQKLNPHNAFLYGLMTDSYVELGQYDKAVASADQMVAIRPDMRSYARVAYLREIHGDMEGAITAMALAVDASGYGDEPSSWTRIQLGELLQKNGDYKQAGVQYQVTLKYRPDYAYAVAGLGRIAQAEGNLQQALAYFLKADSLPADHGFGEEIAQTYLAMGQREKALHVLKEMETELKAEEQQNAGVANAPYHTDMELAAVYLLMEQYEQALLHVKKEYDRRPGNIKVNELMAWLHYKNGSVAKALPIVQQALRTGSTDPVLMARSGLILTAAGKTAEGRTLLQKSLAQNALRDASLLRAVHDVLKTNQQS</sequence>
<dbReference type="AlphaFoldDB" id="A0A1M5IWD9"/>
<evidence type="ECO:0000313" key="3">
    <source>
        <dbReference type="Proteomes" id="UP000184368"/>
    </source>
</evidence>
<dbReference type="InterPro" id="IPR011990">
    <property type="entry name" value="TPR-like_helical_dom_sf"/>
</dbReference>
<keyword evidence="1" id="KW-0175">Coiled coil</keyword>
<reference evidence="2 3" key="1">
    <citation type="submission" date="2016-11" db="EMBL/GenBank/DDBJ databases">
        <authorList>
            <person name="Jaros S."/>
            <person name="Januszkiewicz K."/>
            <person name="Wedrychowicz H."/>
        </authorList>
    </citation>
    <scope>NUCLEOTIDE SEQUENCE [LARGE SCALE GENOMIC DNA]</scope>
    <source>
        <strain evidence="2 3">DSM 26897</strain>
    </source>
</reference>
<evidence type="ECO:0000256" key="1">
    <source>
        <dbReference type="SAM" id="Coils"/>
    </source>
</evidence>
<protein>
    <submittedName>
        <fullName evidence="2">Tetratricopeptide repeat-containing protein</fullName>
    </submittedName>
</protein>
<organism evidence="2 3">
    <name type="scientific">Cnuella takakiae</name>
    <dbReference type="NCBI Taxonomy" id="1302690"/>
    <lineage>
        <taxon>Bacteria</taxon>
        <taxon>Pseudomonadati</taxon>
        <taxon>Bacteroidota</taxon>
        <taxon>Chitinophagia</taxon>
        <taxon>Chitinophagales</taxon>
        <taxon>Chitinophagaceae</taxon>
        <taxon>Cnuella</taxon>
    </lineage>
</organism>
<feature type="coiled-coil region" evidence="1">
    <location>
        <begin position="303"/>
        <end position="330"/>
    </location>
</feature>
<dbReference type="OrthoDB" id="5477158at2"/>
<evidence type="ECO:0000313" key="2">
    <source>
        <dbReference type="EMBL" id="SHG32455.1"/>
    </source>
</evidence>
<name>A0A1M5IWD9_9BACT</name>
<dbReference type="GO" id="GO:0097363">
    <property type="term" value="F:protein O-acetylglucosaminyltransferase activity"/>
    <property type="evidence" value="ECO:0007669"/>
    <property type="project" value="TreeGrafter"/>
</dbReference>
<dbReference type="PANTHER" id="PTHR44366">
    <property type="entry name" value="UDP-N-ACETYLGLUCOSAMINE--PEPTIDE N-ACETYLGLUCOSAMINYLTRANSFERASE 110 KDA SUBUNIT"/>
    <property type="match status" value="1"/>
</dbReference>
<dbReference type="GO" id="GO:0006493">
    <property type="term" value="P:protein O-linked glycosylation"/>
    <property type="evidence" value="ECO:0007669"/>
    <property type="project" value="InterPro"/>
</dbReference>
<dbReference type="SUPFAM" id="SSF48452">
    <property type="entry name" value="TPR-like"/>
    <property type="match status" value="1"/>
</dbReference>